<dbReference type="PROSITE" id="PS51084">
    <property type="entry name" value="HIT_2"/>
    <property type="match status" value="1"/>
</dbReference>
<feature type="domain" description="HIT" evidence="4">
    <location>
        <begin position="5"/>
        <end position="106"/>
    </location>
</feature>
<evidence type="ECO:0000313" key="5">
    <source>
        <dbReference type="EMBL" id="MCA9386195.1"/>
    </source>
</evidence>
<gene>
    <name evidence="5" type="ORF">KC717_06125</name>
</gene>
<sequence length="128" mass="14755">MSDCLFCKIVSGEIPSLKIYEDEKYLAFLDVFPMTKGHTLVIPKKHYAKVWDVKEVGEYFEIVRKIALEYRVKTGNEVRSMIYGEQISHAHIHLFPFNGKWNEAISNINPEQMPTSEGPGIQETLHIT</sequence>
<dbReference type="EMBL" id="JAGQLH010000095">
    <property type="protein sequence ID" value="MCA9386195.1"/>
    <property type="molecule type" value="Genomic_DNA"/>
</dbReference>
<evidence type="ECO:0000259" key="4">
    <source>
        <dbReference type="PROSITE" id="PS51084"/>
    </source>
</evidence>
<dbReference type="PANTHER" id="PTHR46648">
    <property type="entry name" value="HIT FAMILY PROTEIN 1"/>
    <property type="match status" value="1"/>
</dbReference>
<dbReference type="InterPro" id="IPR036265">
    <property type="entry name" value="HIT-like_sf"/>
</dbReference>
<evidence type="ECO:0000313" key="6">
    <source>
        <dbReference type="Proteomes" id="UP000754563"/>
    </source>
</evidence>
<comment type="caution">
    <text evidence="5">The sequence shown here is derived from an EMBL/GenBank/DDBJ whole genome shotgun (WGS) entry which is preliminary data.</text>
</comment>
<organism evidence="5 6">
    <name type="scientific">Candidatus Dojkabacteria bacterium</name>
    <dbReference type="NCBI Taxonomy" id="2099670"/>
    <lineage>
        <taxon>Bacteria</taxon>
        <taxon>Candidatus Dojkabacteria</taxon>
    </lineage>
</organism>
<feature type="active site" description="Tele-AMP-histidine intermediate" evidence="1">
    <location>
        <position position="91"/>
    </location>
</feature>
<dbReference type="InterPro" id="IPR001310">
    <property type="entry name" value="Histidine_triad_HIT"/>
</dbReference>
<dbReference type="PANTHER" id="PTHR46648:SF1">
    <property type="entry name" value="ADENOSINE 5'-MONOPHOSPHORAMIDASE HNT1"/>
    <property type="match status" value="1"/>
</dbReference>
<evidence type="ECO:0000256" key="3">
    <source>
        <dbReference type="PROSITE-ProRule" id="PRU00464"/>
    </source>
</evidence>
<dbReference type="Pfam" id="PF01230">
    <property type="entry name" value="HIT"/>
    <property type="match status" value="1"/>
</dbReference>
<accession>A0A955L8V0</accession>
<reference evidence="5" key="2">
    <citation type="journal article" date="2021" name="Microbiome">
        <title>Successional dynamics and alternative stable states in a saline activated sludge microbial community over 9 years.</title>
        <authorList>
            <person name="Wang Y."/>
            <person name="Ye J."/>
            <person name="Ju F."/>
            <person name="Liu L."/>
            <person name="Boyd J.A."/>
            <person name="Deng Y."/>
            <person name="Parks D.H."/>
            <person name="Jiang X."/>
            <person name="Yin X."/>
            <person name="Woodcroft B.J."/>
            <person name="Tyson G.W."/>
            <person name="Hugenholtz P."/>
            <person name="Polz M.F."/>
            <person name="Zhang T."/>
        </authorList>
    </citation>
    <scope>NUCLEOTIDE SEQUENCE</scope>
    <source>
        <strain evidence="5">HKST-UBA11</strain>
    </source>
</reference>
<dbReference type="GO" id="GO:0009117">
    <property type="term" value="P:nucleotide metabolic process"/>
    <property type="evidence" value="ECO:0007669"/>
    <property type="project" value="TreeGrafter"/>
</dbReference>
<evidence type="ECO:0000256" key="2">
    <source>
        <dbReference type="PIRSR" id="PIRSR601310-3"/>
    </source>
</evidence>
<evidence type="ECO:0000256" key="1">
    <source>
        <dbReference type="PIRSR" id="PIRSR601310-1"/>
    </source>
</evidence>
<dbReference type="Gene3D" id="3.30.428.10">
    <property type="entry name" value="HIT-like"/>
    <property type="match status" value="1"/>
</dbReference>
<dbReference type="GO" id="GO:0003824">
    <property type="term" value="F:catalytic activity"/>
    <property type="evidence" value="ECO:0007669"/>
    <property type="project" value="InterPro"/>
</dbReference>
<reference evidence="5" key="1">
    <citation type="submission" date="2020-04" db="EMBL/GenBank/DDBJ databases">
        <authorList>
            <person name="Zhang T."/>
        </authorList>
    </citation>
    <scope>NUCLEOTIDE SEQUENCE</scope>
    <source>
        <strain evidence="5">HKST-UBA11</strain>
    </source>
</reference>
<name>A0A955L8V0_9BACT</name>
<dbReference type="InterPro" id="IPR011146">
    <property type="entry name" value="HIT-like"/>
</dbReference>
<proteinExistence type="predicted"/>
<dbReference type="PRINTS" id="PR00332">
    <property type="entry name" value="HISTRIAD"/>
</dbReference>
<dbReference type="AlphaFoldDB" id="A0A955L8V0"/>
<dbReference type="SUPFAM" id="SSF54197">
    <property type="entry name" value="HIT-like"/>
    <property type="match status" value="1"/>
</dbReference>
<dbReference type="Proteomes" id="UP000754563">
    <property type="component" value="Unassembled WGS sequence"/>
</dbReference>
<protein>
    <submittedName>
        <fullName evidence="5">HIT domain-containing protein</fullName>
    </submittedName>
</protein>
<feature type="short sequence motif" description="Histidine triad motif" evidence="2 3">
    <location>
        <begin position="89"/>
        <end position="93"/>
    </location>
</feature>